<protein>
    <submittedName>
        <fullName evidence="3">Copper amine oxidase N-terminal domain-containing protein</fullName>
    </submittedName>
</protein>
<dbReference type="SUPFAM" id="SSF55383">
    <property type="entry name" value="Copper amine oxidase, domain N"/>
    <property type="match status" value="2"/>
</dbReference>
<dbReference type="RefSeq" id="WP_241368577.1">
    <property type="nucleotide sequence ID" value="NZ_JAKZFC010000001.1"/>
</dbReference>
<organism evidence="3 4">
    <name type="scientific">Solibacillus palustris</name>
    <dbReference type="NCBI Taxonomy" id="2908203"/>
    <lineage>
        <taxon>Bacteria</taxon>
        <taxon>Bacillati</taxon>
        <taxon>Bacillota</taxon>
        <taxon>Bacilli</taxon>
        <taxon>Bacillales</taxon>
        <taxon>Caryophanaceae</taxon>
        <taxon>Solibacillus</taxon>
    </lineage>
</organism>
<evidence type="ECO:0000313" key="4">
    <source>
        <dbReference type="Proteomes" id="UP001316087"/>
    </source>
</evidence>
<dbReference type="Pfam" id="PF07833">
    <property type="entry name" value="Cu_amine_oxidN1"/>
    <property type="match status" value="2"/>
</dbReference>
<evidence type="ECO:0000313" key="3">
    <source>
        <dbReference type="EMBL" id="MCH7321552.1"/>
    </source>
</evidence>
<dbReference type="Proteomes" id="UP001316087">
    <property type="component" value="Unassembled WGS sequence"/>
</dbReference>
<dbReference type="InterPro" id="IPR012854">
    <property type="entry name" value="Cu_amine_oxidase-like_N"/>
</dbReference>
<evidence type="ECO:0000259" key="2">
    <source>
        <dbReference type="Pfam" id="PF07833"/>
    </source>
</evidence>
<reference evidence="3 4" key="1">
    <citation type="submission" date="2022-03" db="EMBL/GenBank/DDBJ databases">
        <authorList>
            <person name="Jo J.-H."/>
            <person name="Im W.-T."/>
        </authorList>
    </citation>
    <scope>NUCLEOTIDE SEQUENCE [LARGE SCALE GENOMIC DNA]</scope>
    <source>
        <strain evidence="3 4">MA9</strain>
    </source>
</reference>
<accession>A0ABS9UB41</accession>
<feature type="domain" description="Copper amine oxidase-like N-terminal" evidence="2">
    <location>
        <begin position="44"/>
        <end position="150"/>
    </location>
</feature>
<dbReference type="Gene3D" id="3.30.457.10">
    <property type="entry name" value="Copper amine oxidase-like, N-terminal domain"/>
    <property type="match status" value="2"/>
</dbReference>
<sequence>MFKKYWIIMMIMTIALLSVNQSAAFANQSVGNGLTIEKNVTVLINGKKVTFKDPVLNKNGHLFLPMRNLYEIIGAKVQWNQQTKTASAVRNDNQVAVTLNSKTAIVNGKKVTVNVPPFLYKDKTYVPIRFLSENLGGSVQWNQQTRTVSISLNDGQTKPPTADEPYYLHINNKRIVMNHPIITKQGRTYIPAKYLYENLESATGKWLSSDQFELQLFGLIFVFTNGSNVIKINDEMIVTAEQPFIQSENMYVPVKFIVNTVDEGGNLRYLSEQREMYIYLYQTMFTSKFLEKSFGTTPVPQSIPFATLAGTRSLLVSDNPETLTTSDIPHSTATLAAQNVVTKNALNEHRIFSWHYNTLGKDIMLGITLENNSTSTTLHVTNSKGVYRKSSHSWINYDIGLPIADQVMNNNLQPAESEGITIAPGETKIIQSYELLNSYIIGFLHDFDIQSIGEGESNYTIRTVVAKNHEDLATIHSDPVSINASAAHPRGVWPSSSIIGEFPTYQIDSKEVGYSISNGKTDHLLTQENSLAQVNGSVGNSGHFGINYIVKIPVANPTGQAKNVKIKLSGRGGLYSGAIKFNGQVHLIPTLKPGKEYIELPSYTVNGANEVITLELMHSGGSNLPLAIYIETE</sequence>
<feature type="chain" id="PRO_5046860169" evidence="1">
    <location>
        <begin position="24"/>
        <end position="633"/>
    </location>
</feature>
<proteinExistence type="predicted"/>
<name>A0ABS9UB41_9BACL</name>
<feature type="domain" description="Copper amine oxidase-like N-terminal" evidence="2">
    <location>
        <begin position="170"/>
        <end position="261"/>
    </location>
</feature>
<feature type="signal peptide" evidence="1">
    <location>
        <begin position="1"/>
        <end position="23"/>
    </location>
</feature>
<dbReference type="EMBL" id="JAKZFC010000001">
    <property type="protein sequence ID" value="MCH7321552.1"/>
    <property type="molecule type" value="Genomic_DNA"/>
</dbReference>
<comment type="caution">
    <text evidence="3">The sequence shown here is derived from an EMBL/GenBank/DDBJ whole genome shotgun (WGS) entry which is preliminary data.</text>
</comment>
<dbReference type="InterPro" id="IPR036582">
    <property type="entry name" value="Mao_N_sf"/>
</dbReference>
<keyword evidence="4" id="KW-1185">Reference proteome</keyword>
<keyword evidence="1" id="KW-0732">Signal</keyword>
<evidence type="ECO:0000256" key="1">
    <source>
        <dbReference type="SAM" id="SignalP"/>
    </source>
</evidence>
<gene>
    <name evidence="3" type="ORF">LZ480_06560</name>
</gene>